<dbReference type="GO" id="GO:0003743">
    <property type="term" value="F:translation initiation factor activity"/>
    <property type="evidence" value="ECO:0007669"/>
    <property type="project" value="TreeGrafter"/>
</dbReference>
<dbReference type="GO" id="GO:0005085">
    <property type="term" value="F:guanyl-nucleotide exchange factor activity"/>
    <property type="evidence" value="ECO:0007669"/>
    <property type="project" value="TreeGrafter"/>
</dbReference>
<dbReference type="GO" id="GO:0005851">
    <property type="term" value="C:eukaryotic translation initiation factor 2B complex"/>
    <property type="evidence" value="ECO:0007669"/>
    <property type="project" value="TreeGrafter"/>
</dbReference>
<sequence length="93" mass="10689">MPPKSKRQPQQGGEDEEHQPFQAVIITDSYDDRFLPITHEIPRCLMPLCNIPLIEYTLETVAASDVEDVFIVCTSHIEQIKNYFEQVSMPLGR</sequence>
<evidence type="ECO:0000256" key="1">
    <source>
        <dbReference type="SAM" id="MobiDB-lite"/>
    </source>
</evidence>
<gene>
    <name evidence="3" type="ORF">EC973_001174</name>
</gene>
<dbReference type="Pfam" id="PF00483">
    <property type="entry name" value="NTP_transferase"/>
    <property type="match status" value="1"/>
</dbReference>
<feature type="region of interest" description="Disordered" evidence="1">
    <location>
        <begin position="1"/>
        <end position="21"/>
    </location>
</feature>
<accession>A0A8H7BJW8</accession>
<protein>
    <recommendedName>
        <fullName evidence="2">Nucleotidyl transferase domain-containing protein</fullName>
    </recommendedName>
</protein>
<evidence type="ECO:0000259" key="2">
    <source>
        <dbReference type="Pfam" id="PF00483"/>
    </source>
</evidence>
<proteinExistence type="predicted"/>
<dbReference type="PANTHER" id="PTHR45887:SF1">
    <property type="entry name" value="TRANSLATION INITIATION FACTOR EIF-2B SUBUNIT EPSILON"/>
    <property type="match status" value="1"/>
</dbReference>
<dbReference type="InterPro" id="IPR029044">
    <property type="entry name" value="Nucleotide-diphossugar_trans"/>
</dbReference>
<keyword evidence="4" id="KW-1185">Reference proteome</keyword>
<dbReference type="Proteomes" id="UP000605846">
    <property type="component" value="Unassembled WGS sequence"/>
</dbReference>
<organism evidence="3 4">
    <name type="scientific">Apophysomyces ossiformis</name>
    <dbReference type="NCBI Taxonomy" id="679940"/>
    <lineage>
        <taxon>Eukaryota</taxon>
        <taxon>Fungi</taxon>
        <taxon>Fungi incertae sedis</taxon>
        <taxon>Mucoromycota</taxon>
        <taxon>Mucoromycotina</taxon>
        <taxon>Mucoromycetes</taxon>
        <taxon>Mucorales</taxon>
        <taxon>Mucorineae</taxon>
        <taxon>Mucoraceae</taxon>
        <taxon>Apophysomyces</taxon>
    </lineage>
</organism>
<dbReference type="AlphaFoldDB" id="A0A8H7BJW8"/>
<dbReference type="OrthoDB" id="2435254at2759"/>
<feature type="domain" description="Nucleotidyl transferase" evidence="2">
    <location>
        <begin position="32"/>
        <end position="79"/>
    </location>
</feature>
<dbReference type="PANTHER" id="PTHR45887">
    <property type="entry name" value="TRANSLATION INITIATION FACTOR EIF-2B SUBUNIT EPSILON"/>
    <property type="match status" value="1"/>
</dbReference>
<dbReference type="Gene3D" id="3.90.550.10">
    <property type="entry name" value="Spore Coat Polysaccharide Biosynthesis Protein SpsA, Chain A"/>
    <property type="match status" value="1"/>
</dbReference>
<evidence type="ECO:0000313" key="3">
    <source>
        <dbReference type="EMBL" id="KAF7724273.1"/>
    </source>
</evidence>
<reference evidence="3" key="1">
    <citation type="submission" date="2020-01" db="EMBL/GenBank/DDBJ databases">
        <title>Genome Sequencing of Three Apophysomyces-Like Fungal Strains Confirms a Novel Fungal Genus in the Mucoromycota with divergent Burkholderia-like Endosymbiotic Bacteria.</title>
        <authorList>
            <person name="Stajich J.E."/>
            <person name="Macias A.M."/>
            <person name="Carter-House D."/>
            <person name="Lovett B."/>
            <person name="Kasson L.R."/>
            <person name="Berry K."/>
            <person name="Grigoriev I."/>
            <person name="Chang Y."/>
            <person name="Spatafora J."/>
            <person name="Kasson M.T."/>
        </authorList>
    </citation>
    <scope>NUCLEOTIDE SEQUENCE</scope>
    <source>
        <strain evidence="3">NRRL A-21654</strain>
    </source>
</reference>
<name>A0A8H7BJW8_9FUNG</name>
<dbReference type="InterPro" id="IPR005835">
    <property type="entry name" value="NTP_transferase_dom"/>
</dbReference>
<dbReference type="InterPro" id="IPR051956">
    <property type="entry name" value="eIF2B_epsilon"/>
</dbReference>
<dbReference type="EMBL" id="JABAYA010000124">
    <property type="protein sequence ID" value="KAF7724273.1"/>
    <property type="molecule type" value="Genomic_DNA"/>
</dbReference>
<dbReference type="SUPFAM" id="SSF53448">
    <property type="entry name" value="Nucleotide-diphospho-sugar transferases"/>
    <property type="match status" value="1"/>
</dbReference>
<dbReference type="GO" id="GO:0031369">
    <property type="term" value="F:translation initiation factor binding"/>
    <property type="evidence" value="ECO:0007669"/>
    <property type="project" value="TreeGrafter"/>
</dbReference>
<evidence type="ECO:0000313" key="4">
    <source>
        <dbReference type="Proteomes" id="UP000605846"/>
    </source>
</evidence>
<comment type="caution">
    <text evidence="3">The sequence shown here is derived from an EMBL/GenBank/DDBJ whole genome shotgun (WGS) entry which is preliminary data.</text>
</comment>